<comment type="caution">
    <text evidence="16">The sequence shown here is derived from an EMBL/GenBank/DDBJ whole genome shotgun (WGS) entry which is preliminary data.</text>
</comment>
<reference evidence="16 17" key="1">
    <citation type="submission" date="2015-02" db="EMBL/GenBank/DDBJ databases">
        <title>Draft genome sequence of Aspergillus parasiticus SU-1.</title>
        <authorList>
            <person name="Yu J."/>
            <person name="Fedorova N."/>
            <person name="Yin Y."/>
            <person name="Losada L."/>
            <person name="Zafar N."/>
            <person name="Taujale R."/>
            <person name="Ehrlich K.C."/>
            <person name="Bhatnagar D."/>
            <person name="Cleveland T.E."/>
            <person name="Bennett J.W."/>
            <person name="Nierman W.C."/>
        </authorList>
    </citation>
    <scope>NUCLEOTIDE SEQUENCE [LARGE SCALE GENOMIC DNA]</scope>
    <source>
        <strain evidence="17">ATCC 56775 / NRRL 5862 / SRRC 143 / SU-1</strain>
    </source>
</reference>
<evidence type="ECO:0000256" key="1">
    <source>
        <dbReference type="ARBA" id="ARBA00004651"/>
    </source>
</evidence>
<keyword evidence="7" id="KW-0547">Nucleotide-binding</keyword>
<dbReference type="OrthoDB" id="245989at2759"/>
<accession>A0A0F0IFL0</accession>
<dbReference type="InterPro" id="IPR010929">
    <property type="entry name" value="PDR_CDR_ABC"/>
</dbReference>
<evidence type="ECO:0000256" key="13">
    <source>
        <dbReference type="SAM" id="Phobius"/>
    </source>
</evidence>
<feature type="transmembrane region" description="Helical" evidence="13">
    <location>
        <begin position="1410"/>
        <end position="1432"/>
    </location>
</feature>
<evidence type="ECO:0000313" key="16">
    <source>
        <dbReference type="EMBL" id="KJK65527.1"/>
    </source>
</evidence>
<dbReference type="CDD" id="cd03233">
    <property type="entry name" value="ABCG_PDR_domain1"/>
    <property type="match status" value="1"/>
</dbReference>
<dbReference type="FunFam" id="1.20.1250.20:FF:000013">
    <property type="entry name" value="MFS general substrate transporter"/>
    <property type="match status" value="1"/>
</dbReference>
<dbReference type="Pfam" id="PF01061">
    <property type="entry name" value="ABC2_membrane"/>
    <property type="match status" value="2"/>
</dbReference>
<evidence type="ECO:0000256" key="5">
    <source>
        <dbReference type="ARBA" id="ARBA00022475"/>
    </source>
</evidence>
<dbReference type="Gene3D" id="1.20.1250.20">
    <property type="entry name" value="MFS general substrate transporter like domains"/>
    <property type="match status" value="2"/>
</dbReference>
<sequence length="1862" mass="208793">MDTPSSGTVDLERGGGAIRKRLTLTFRNLNVRVTAPDAALGDTLLSYADPRQLLDIFRKSRGNKRTILKDINGQVKPGEMLLVLGRPGAGCTSFLRVLSNDRDSFDEVTGETRYGSMDHKEARKFRQQIMFNNEDDIHFPTLTVNRTMKFALKNKVPRERPQHLQEKKEYIQGTRDGILESLGIAHTKKTLVGNEFIRGVSGGERKRVSLAEVMAGQSPVQFWDNPTRGLDSKTAVEFARLLRREADQNDKTMVATMYQAGNAIYDEFDKILVLAEGRVIYYGPRTMARVYFEDMGFVVPKGANIADFLTSVTVITERIVQPGLEGKVPSTPEEFESRFLASDINTQMLDAIEPPEKLTHEKDDLVMAVANEKKKKHLPRPQSVYTTSLWDQVYACTVRQFQIMAGDKLSLAIKVVSAILQALVCGSIFYNLKLDSSSIFLRPGTLFFPCLYFLLEGLSETTGAFMGRPILSRQKRFGFYRPTAFCIANAITDIPVVIVQISCFSLILYFMSALQMNAGKFFTYWIMLIALTLCYMQLFRAVGALCRKFGLASMISGFLSTIFFVYGGYLIPFEKMHVWFRWIFYLNPGSYAFEALMANEFTGLKLDCIEPDYIPYGTGYPDSSSAYRGCSVLGSDENGLIDGAAYIREQYHYSHGHIWRSFGVIIGMWAFFIFLTSVGFEKLNSQGGSSVLLYKRGSQKKRASDMEKGQQNTSQPTANTGALANTAKQSTFTWNNLDYHVPFHGEKKQLLNQVFGYVKPGNLVALMGCSGAGKTTLLDVLAQRKDSGEIYGSILIDGRPQGISFQRTTGYCEQMDVHEASATVREALEFSALLRQPASVPREEKLAYVDHIIDLLELTDISDALIGIPGAGLSIEQRKRVTLGVELVAKPTLLFLDEPTSGLDGQSAYNIIRFLRKLVDGGQAVLCTIHQPSAVLFDAFDSLLLLAKGGKMTYFGETGQDSVKVLDYFAKNGAPCDPDVNPAEHIVEVIQGNTEKKIDWVEVWNQSEERQQAMTELEALNNDRKANTQEEEYQSDFATSHWFQFKMVLRRLMTQLWRSPDYIWSKIILHVFAALFSGFTFWKMGNGTFDLQLRLFAIFNFVFVAPACINQMQPFFLHNRDIFETREKKSKTYHWLAFIGAQAVSEIPYLIICATLYFACWYFTAGFPVEASISGHVYLQMIFYEFLYTSIGQAIAAYAPNEYFAAIMNPIIIGAGLVSFCGVVVPYSSLQPFWRYWMYYLDPFTYLVGGLLGEVLWDVKVECKASELVHFSAPSGQTCGQYMADFLSEQAGYLLDPNSTSSCSFCQYSTGADYAKTFNLKEKYYSWRDTGITALFCISSYGLVFLMMKLRTSMATEKGALDGVADEKAENTHANNVIDAAEHGQAATDQYGRVLIEFDRAAERRLRLKIDLCIVPTVALLYLFCFIDRANIGNAKLAGLEKDLGLTGNDYNTVLSIFYISYIIFEIPCNIACKWMGPGWFLPTTTLLFGVCSLGTAFVQDIHAASGVRFLLGIFEAGMLPGIAYYLSRWYRRSELAFRLALYIVMAPLAGAFGGLLASAILTLDHFGSLHTWRMIFAIEGIITIGLGLIAFVTLTDRPETARWLTQEEKDLAIARLKAERVSTTEVLDKMDRTKMLLGIFNPVTLSTSFIFLLNNITVQGLAFFAPTIVRTIYPNASVVSQQLHTVPPYVVGAFFTVLFPFLSWRFDNRMVYFVIAPPLMIIGYIMFLASTEPMVRYGATFLIACGAFAFGALCNAHVSNNVVSDTARSSAIGTTVMFGNLGGLISTWSFLPFDAPNYHIGNGLNLATSTLTMILGACLWMWMKWDNKRRDKVDIDQALRGMSQKQIQDLDWRNPAFRWRT</sequence>
<feature type="transmembrane region" description="Helical" evidence="13">
    <location>
        <begin position="1540"/>
        <end position="1563"/>
    </location>
</feature>
<dbReference type="GO" id="GO:0016887">
    <property type="term" value="F:ATP hydrolysis activity"/>
    <property type="evidence" value="ECO:0007669"/>
    <property type="project" value="InterPro"/>
</dbReference>
<keyword evidence="4" id="KW-0813">Transport</keyword>
<dbReference type="PROSITE" id="PS00211">
    <property type="entry name" value="ABC_TRANSPORTER_1"/>
    <property type="match status" value="1"/>
</dbReference>
<feature type="transmembrane region" description="Helical" evidence="13">
    <location>
        <begin position="1133"/>
        <end position="1158"/>
    </location>
</feature>
<feature type="transmembrane region" description="Helical" evidence="13">
    <location>
        <begin position="444"/>
        <end position="466"/>
    </location>
</feature>
<feature type="transmembrane region" description="Helical" evidence="13">
    <location>
        <begin position="411"/>
        <end position="432"/>
    </location>
</feature>
<dbReference type="InterPro" id="IPR027417">
    <property type="entry name" value="P-loop_NTPase"/>
</dbReference>
<feature type="transmembrane region" description="Helical" evidence="13">
    <location>
        <begin position="1575"/>
        <end position="1595"/>
    </location>
</feature>
<feature type="transmembrane region" description="Helical" evidence="13">
    <location>
        <begin position="487"/>
        <end position="510"/>
    </location>
</feature>
<dbReference type="FunFam" id="3.40.50.300:FF:000054">
    <property type="entry name" value="ABC multidrug transporter atrF"/>
    <property type="match status" value="1"/>
</dbReference>
<feature type="transmembrane region" description="Helical" evidence="13">
    <location>
        <begin position="1211"/>
        <end position="1230"/>
    </location>
</feature>
<dbReference type="InterPro" id="IPR011701">
    <property type="entry name" value="MFS"/>
</dbReference>
<feature type="transmembrane region" description="Helical" evidence="13">
    <location>
        <begin position="1712"/>
        <end position="1732"/>
    </location>
</feature>
<dbReference type="Proteomes" id="UP000033540">
    <property type="component" value="Unassembled WGS sequence"/>
</dbReference>
<dbReference type="InterPro" id="IPR017871">
    <property type="entry name" value="ABC_transporter-like_CS"/>
</dbReference>
<feature type="compositionally biased region" description="Polar residues" evidence="12">
    <location>
        <begin position="709"/>
        <end position="721"/>
    </location>
</feature>
<evidence type="ECO:0000256" key="7">
    <source>
        <dbReference type="ARBA" id="ARBA00022741"/>
    </source>
</evidence>
<evidence type="ECO:0000256" key="6">
    <source>
        <dbReference type="ARBA" id="ARBA00022692"/>
    </source>
</evidence>
<dbReference type="Pfam" id="PF07690">
    <property type="entry name" value="MFS_1"/>
    <property type="match status" value="1"/>
</dbReference>
<dbReference type="GO" id="GO:0005886">
    <property type="term" value="C:plasma membrane"/>
    <property type="evidence" value="ECO:0007669"/>
    <property type="project" value="UniProtKB-SubCell"/>
</dbReference>
<dbReference type="InterPro" id="IPR036259">
    <property type="entry name" value="MFS_trans_sf"/>
</dbReference>
<feature type="domain" description="ABC transporter" evidence="15">
    <location>
        <begin position="732"/>
        <end position="974"/>
    </location>
</feature>
<dbReference type="Gene3D" id="3.40.50.300">
    <property type="entry name" value="P-loop containing nucleotide triphosphate hydrolases"/>
    <property type="match status" value="2"/>
</dbReference>
<dbReference type="GO" id="GO:0140359">
    <property type="term" value="F:ABC-type transporter activity"/>
    <property type="evidence" value="ECO:0007669"/>
    <property type="project" value="InterPro"/>
</dbReference>
<feature type="domain" description="Major facilitator superfamily (MFS) profile" evidence="14">
    <location>
        <begin position="1414"/>
        <end position="1829"/>
    </location>
</feature>
<gene>
    <name evidence="16" type="ORF">P875_00010159</name>
</gene>
<keyword evidence="6 13" id="KW-0812">Transmembrane</keyword>
<dbReference type="Pfam" id="PF06422">
    <property type="entry name" value="PDR_CDR"/>
    <property type="match status" value="1"/>
</dbReference>
<organism evidence="16 17">
    <name type="scientific">Aspergillus parasiticus (strain ATCC 56775 / NRRL 5862 / SRRC 143 / SU-1)</name>
    <dbReference type="NCBI Taxonomy" id="1403190"/>
    <lineage>
        <taxon>Eukaryota</taxon>
        <taxon>Fungi</taxon>
        <taxon>Dikarya</taxon>
        <taxon>Ascomycota</taxon>
        <taxon>Pezizomycotina</taxon>
        <taxon>Eurotiomycetes</taxon>
        <taxon>Eurotiomycetidae</taxon>
        <taxon>Eurotiales</taxon>
        <taxon>Aspergillaceae</taxon>
        <taxon>Aspergillus</taxon>
        <taxon>Aspergillus subgen. Circumdati</taxon>
    </lineage>
</organism>
<evidence type="ECO:0000259" key="15">
    <source>
        <dbReference type="PROSITE" id="PS50893"/>
    </source>
</evidence>
<dbReference type="SUPFAM" id="SSF103473">
    <property type="entry name" value="MFS general substrate transporter"/>
    <property type="match status" value="1"/>
</dbReference>
<keyword evidence="9 13" id="KW-1133">Transmembrane helix</keyword>
<dbReference type="STRING" id="1403190.A0A0F0IFL0"/>
<dbReference type="PROSITE" id="PS50850">
    <property type="entry name" value="MFS"/>
    <property type="match status" value="1"/>
</dbReference>
<keyword evidence="8" id="KW-0067">ATP-binding</keyword>
<dbReference type="InterPro" id="IPR043926">
    <property type="entry name" value="ABCG_dom"/>
</dbReference>
<dbReference type="SMART" id="SM00382">
    <property type="entry name" value="AAA"/>
    <property type="match status" value="2"/>
</dbReference>
<proteinExistence type="inferred from homology"/>
<dbReference type="PROSITE" id="PS50893">
    <property type="entry name" value="ABC_TRANSPORTER_2"/>
    <property type="match status" value="2"/>
</dbReference>
<comment type="similarity">
    <text evidence="2">Belongs to the ABC transporter superfamily. ABCG family. PDR (TC 3.A.1.205) subfamily.</text>
</comment>
<dbReference type="InterPro" id="IPR003593">
    <property type="entry name" value="AAA+_ATPase"/>
</dbReference>
<feature type="transmembrane region" description="Helical" evidence="13">
    <location>
        <begin position="1771"/>
        <end position="1792"/>
    </location>
</feature>
<dbReference type="InterPro" id="IPR013525">
    <property type="entry name" value="ABC2_TM"/>
</dbReference>
<evidence type="ECO:0000256" key="4">
    <source>
        <dbReference type="ARBA" id="ARBA00022448"/>
    </source>
</evidence>
<feature type="transmembrane region" description="Helical" evidence="13">
    <location>
        <begin position="522"/>
        <end position="539"/>
    </location>
</feature>
<evidence type="ECO:0000256" key="3">
    <source>
        <dbReference type="ARBA" id="ARBA00008335"/>
    </source>
</evidence>
<feature type="transmembrane region" description="Helical" evidence="13">
    <location>
        <begin position="1738"/>
        <end position="1759"/>
    </location>
</feature>
<comment type="subcellular location">
    <subcellularLocation>
        <location evidence="1">Cell membrane</location>
        <topology evidence="1">Multi-pass membrane protein</topology>
    </subcellularLocation>
</comment>
<evidence type="ECO:0000256" key="8">
    <source>
        <dbReference type="ARBA" id="ARBA00022840"/>
    </source>
</evidence>
<feature type="region of interest" description="Disordered" evidence="12">
    <location>
        <begin position="702"/>
        <end position="721"/>
    </location>
</feature>
<evidence type="ECO:0000256" key="12">
    <source>
        <dbReference type="SAM" id="MobiDB-lite"/>
    </source>
</evidence>
<dbReference type="FunFam" id="1.20.1250.20:FF:000034">
    <property type="entry name" value="MFS general substrate transporter"/>
    <property type="match status" value="1"/>
</dbReference>
<evidence type="ECO:0000256" key="9">
    <source>
        <dbReference type="ARBA" id="ARBA00022989"/>
    </source>
</evidence>
<name>A0A0F0IFL0_ASPPU</name>
<feature type="transmembrane region" description="Helical" evidence="13">
    <location>
        <begin position="1063"/>
        <end position="1082"/>
    </location>
</feature>
<evidence type="ECO:0000256" key="11">
    <source>
        <dbReference type="SAM" id="Coils"/>
    </source>
</evidence>
<comment type="similarity">
    <text evidence="3">Belongs to the major facilitator superfamily.</text>
</comment>
<dbReference type="GO" id="GO:0005524">
    <property type="term" value="F:ATP binding"/>
    <property type="evidence" value="ECO:0007669"/>
    <property type="project" value="UniProtKB-KW"/>
</dbReference>
<feature type="transmembrane region" description="Helical" evidence="13">
    <location>
        <begin position="658"/>
        <end position="680"/>
    </location>
</feature>
<dbReference type="InterPro" id="IPR034001">
    <property type="entry name" value="ABCG_PDR_1"/>
</dbReference>
<evidence type="ECO:0000259" key="14">
    <source>
        <dbReference type="PROSITE" id="PS50850"/>
    </source>
</evidence>
<dbReference type="InterPro" id="IPR003439">
    <property type="entry name" value="ABC_transporter-like_ATP-bd"/>
</dbReference>
<dbReference type="SUPFAM" id="SSF52540">
    <property type="entry name" value="P-loop containing nucleoside triphosphate hydrolases"/>
    <property type="match status" value="2"/>
</dbReference>
<feature type="transmembrane region" description="Helical" evidence="13">
    <location>
        <begin position="1094"/>
        <end position="1112"/>
    </location>
</feature>
<evidence type="ECO:0000256" key="10">
    <source>
        <dbReference type="ARBA" id="ARBA00023136"/>
    </source>
</evidence>
<evidence type="ECO:0000256" key="2">
    <source>
        <dbReference type="ARBA" id="ARBA00006012"/>
    </source>
</evidence>
<feature type="transmembrane region" description="Helical" evidence="13">
    <location>
        <begin position="1330"/>
        <end position="1348"/>
    </location>
</feature>
<dbReference type="Pfam" id="PF00005">
    <property type="entry name" value="ABC_tran"/>
    <property type="match status" value="2"/>
</dbReference>
<feature type="transmembrane region" description="Helical" evidence="13">
    <location>
        <begin position="1804"/>
        <end position="1823"/>
    </location>
</feature>
<dbReference type="Pfam" id="PF19055">
    <property type="entry name" value="ABC2_membrane_7"/>
    <property type="match status" value="1"/>
</dbReference>
<evidence type="ECO:0000313" key="17">
    <source>
        <dbReference type="Proteomes" id="UP000033540"/>
    </source>
</evidence>
<feature type="transmembrane region" description="Helical" evidence="13">
    <location>
        <begin position="551"/>
        <end position="571"/>
    </location>
</feature>
<keyword evidence="11" id="KW-0175">Coiled coil</keyword>
<feature type="coiled-coil region" evidence="11">
    <location>
        <begin position="1003"/>
        <end position="1030"/>
    </location>
</feature>
<feature type="transmembrane region" description="Helical" evidence="13">
    <location>
        <begin position="1640"/>
        <end position="1667"/>
    </location>
</feature>
<feature type="domain" description="ABC transporter" evidence="15">
    <location>
        <begin position="51"/>
        <end position="301"/>
    </location>
</feature>
<keyword evidence="5" id="KW-1003">Cell membrane</keyword>
<dbReference type="InterPro" id="IPR034003">
    <property type="entry name" value="ABCG_PDR_2"/>
</dbReference>
<feature type="transmembrane region" description="Helical" evidence="13">
    <location>
        <begin position="1452"/>
        <end position="1473"/>
    </location>
</feature>
<dbReference type="CDD" id="cd03232">
    <property type="entry name" value="ABCG_PDR_domain2"/>
    <property type="match status" value="1"/>
</dbReference>
<keyword evidence="10 13" id="KW-0472">Membrane</keyword>
<dbReference type="InterPro" id="IPR020846">
    <property type="entry name" value="MFS_dom"/>
</dbReference>
<dbReference type="PANTHER" id="PTHR19241">
    <property type="entry name" value="ATP-BINDING CASSETTE TRANSPORTER"/>
    <property type="match status" value="1"/>
</dbReference>
<feature type="transmembrane region" description="Helical" evidence="13">
    <location>
        <begin position="1510"/>
        <end position="1528"/>
    </location>
</feature>
<feature type="transmembrane region" description="Helical" evidence="13">
    <location>
        <begin position="1480"/>
        <end position="1498"/>
    </location>
</feature>
<feature type="transmembrane region" description="Helical" evidence="13">
    <location>
        <begin position="1687"/>
        <end position="1705"/>
    </location>
</feature>
<protein>
    <submittedName>
        <fullName evidence="16">Pleiotropic Drug Resistance PDR Family protein</fullName>
    </submittedName>
</protein>
<dbReference type="EMBL" id="JZEE01000361">
    <property type="protein sequence ID" value="KJK65527.1"/>
    <property type="molecule type" value="Genomic_DNA"/>
</dbReference>